<keyword evidence="8" id="KW-1208">Phospholipid metabolism</keyword>
<evidence type="ECO:0000256" key="8">
    <source>
        <dbReference type="ARBA" id="ARBA00023264"/>
    </source>
</evidence>
<comment type="cofactor">
    <cofactor evidence="1">
        <name>Mg(2+)</name>
        <dbReference type="ChEBI" id="CHEBI:18420"/>
    </cofactor>
</comment>
<dbReference type="InterPro" id="IPR045540">
    <property type="entry name" value="YegS/DAGK_C"/>
</dbReference>
<feature type="region of interest" description="Disordered" evidence="9">
    <location>
        <begin position="1"/>
        <end position="40"/>
    </location>
</feature>
<dbReference type="GO" id="GO:0005524">
    <property type="term" value="F:ATP binding"/>
    <property type="evidence" value="ECO:0007669"/>
    <property type="project" value="UniProtKB-KW"/>
</dbReference>
<dbReference type="InterPro" id="IPR016064">
    <property type="entry name" value="NAD/diacylglycerol_kinase_sf"/>
</dbReference>
<evidence type="ECO:0000313" key="12">
    <source>
        <dbReference type="Proteomes" id="UP000593758"/>
    </source>
</evidence>
<dbReference type="GO" id="GO:0016301">
    <property type="term" value="F:kinase activity"/>
    <property type="evidence" value="ECO:0007669"/>
    <property type="project" value="UniProtKB-KW"/>
</dbReference>
<protein>
    <submittedName>
        <fullName evidence="11">NAD(+)/NADH kinase</fullName>
    </submittedName>
</protein>
<dbReference type="Proteomes" id="UP000593758">
    <property type="component" value="Chromosome"/>
</dbReference>
<feature type="domain" description="DAGKc" evidence="10">
    <location>
        <begin position="40"/>
        <end position="169"/>
    </location>
</feature>
<evidence type="ECO:0000259" key="10">
    <source>
        <dbReference type="PROSITE" id="PS50146"/>
    </source>
</evidence>
<accession>A0A7M1SYK4</accession>
<gene>
    <name evidence="11" type="ORF">IM660_06585</name>
</gene>
<keyword evidence="7" id="KW-0444">Lipid biosynthesis</keyword>
<dbReference type="AlphaFoldDB" id="A0A7M1SYK4"/>
<evidence type="ECO:0000256" key="9">
    <source>
        <dbReference type="SAM" id="MobiDB-lite"/>
    </source>
</evidence>
<organism evidence="11 12">
    <name type="scientific">Ruania alkalisoli</name>
    <dbReference type="NCBI Taxonomy" id="2779775"/>
    <lineage>
        <taxon>Bacteria</taxon>
        <taxon>Bacillati</taxon>
        <taxon>Actinomycetota</taxon>
        <taxon>Actinomycetes</taxon>
        <taxon>Micrococcales</taxon>
        <taxon>Ruaniaceae</taxon>
        <taxon>Ruania</taxon>
    </lineage>
</organism>
<evidence type="ECO:0000256" key="6">
    <source>
        <dbReference type="ARBA" id="ARBA00022840"/>
    </source>
</evidence>
<keyword evidence="7" id="KW-0443">Lipid metabolism</keyword>
<dbReference type="InterPro" id="IPR050187">
    <property type="entry name" value="Lipid_Phosphate_FormReg"/>
</dbReference>
<keyword evidence="5 11" id="KW-0418">Kinase</keyword>
<dbReference type="PROSITE" id="PS50146">
    <property type="entry name" value="DAGK"/>
    <property type="match status" value="1"/>
</dbReference>
<dbReference type="InterPro" id="IPR017438">
    <property type="entry name" value="ATP-NAD_kinase_N"/>
</dbReference>
<evidence type="ECO:0000256" key="3">
    <source>
        <dbReference type="ARBA" id="ARBA00022679"/>
    </source>
</evidence>
<dbReference type="SUPFAM" id="SSF111331">
    <property type="entry name" value="NAD kinase/diacylglycerol kinase-like"/>
    <property type="match status" value="1"/>
</dbReference>
<dbReference type="PANTHER" id="PTHR12358">
    <property type="entry name" value="SPHINGOSINE KINASE"/>
    <property type="match status" value="1"/>
</dbReference>
<comment type="similarity">
    <text evidence="2">Belongs to the diacylglycerol/lipid kinase family.</text>
</comment>
<evidence type="ECO:0000256" key="7">
    <source>
        <dbReference type="ARBA" id="ARBA00023209"/>
    </source>
</evidence>
<dbReference type="Pfam" id="PF19279">
    <property type="entry name" value="YegS_C"/>
    <property type="match status" value="1"/>
</dbReference>
<reference evidence="11 12" key="1">
    <citation type="submission" date="2020-10" db="EMBL/GenBank/DDBJ databases">
        <title>Haloactinobacterium sp. RN3S43, a bacterium isolated from saline soil.</title>
        <authorList>
            <person name="Sun J.-Q."/>
        </authorList>
    </citation>
    <scope>NUCLEOTIDE SEQUENCE [LARGE SCALE GENOMIC DNA]</scope>
    <source>
        <strain evidence="11 12">RN3S43</strain>
    </source>
</reference>
<keyword evidence="7" id="KW-0594">Phospholipid biosynthesis</keyword>
<dbReference type="GO" id="GO:0008654">
    <property type="term" value="P:phospholipid biosynthetic process"/>
    <property type="evidence" value="ECO:0007669"/>
    <property type="project" value="UniProtKB-KW"/>
</dbReference>
<dbReference type="Gene3D" id="2.60.200.40">
    <property type="match status" value="1"/>
</dbReference>
<evidence type="ECO:0000256" key="2">
    <source>
        <dbReference type="ARBA" id="ARBA00005983"/>
    </source>
</evidence>
<keyword evidence="12" id="KW-1185">Reference proteome</keyword>
<dbReference type="Gene3D" id="3.40.50.10330">
    <property type="entry name" value="Probable inorganic polyphosphate/atp-NAD kinase, domain 1"/>
    <property type="match status" value="1"/>
</dbReference>
<sequence length="356" mass="37958">MITTTSVPCQASRPARAAQVESPRGGVRVPGQNSEEDLPSEKRRAVLVVNPLKVDVARLRSAVAVEEQAGRWCPSVWLETSADDPGHDVARAALKHAPTVVIVVGGDGTLRSVTEVLHSSGTPIAVVPTGTGNLLARNLGLMGSIETSVHAAFTGSAHAIDVGVARLTHPDGRVSTHMFLVMTGVGLDARMANDTNSSLKKRIGWLAYTEPISRSVLGNEQFEMHYQVGSAAERTVLAHTVIVGNCGTLPAGILLLPDAEPDDGLLDVILLRPKGFWQWLRVAARLGIGGMLHRTEGGRVVLRAAPDLRAMQYVRDRTFTARFDDAQHIQLDGDSFGLVSAVSISLLPGALLVRRP</sequence>
<evidence type="ECO:0000256" key="4">
    <source>
        <dbReference type="ARBA" id="ARBA00022741"/>
    </source>
</evidence>
<keyword evidence="6" id="KW-0067">ATP-binding</keyword>
<proteinExistence type="inferred from homology"/>
<evidence type="ECO:0000313" key="11">
    <source>
        <dbReference type="EMBL" id="QOR72629.1"/>
    </source>
</evidence>
<dbReference type="InterPro" id="IPR001206">
    <property type="entry name" value="Diacylglycerol_kinase_cat_dom"/>
</dbReference>
<keyword evidence="3" id="KW-0808">Transferase</keyword>
<keyword evidence="4" id="KW-0547">Nucleotide-binding</keyword>
<dbReference type="PANTHER" id="PTHR12358:SF54">
    <property type="entry name" value="SPHINGOSINE KINASE RELATED PROTEIN"/>
    <property type="match status" value="1"/>
</dbReference>
<evidence type="ECO:0000256" key="5">
    <source>
        <dbReference type="ARBA" id="ARBA00022777"/>
    </source>
</evidence>
<name>A0A7M1SYK4_9MICO</name>
<dbReference type="EMBL" id="CP063169">
    <property type="protein sequence ID" value="QOR72629.1"/>
    <property type="molecule type" value="Genomic_DNA"/>
</dbReference>
<dbReference type="Pfam" id="PF00781">
    <property type="entry name" value="DAGK_cat"/>
    <property type="match status" value="1"/>
</dbReference>
<evidence type="ECO:0000256" key="1">
    <source>
        <dbReference type="ARBA" id="ARBA00001946"/>
    </source>
</evidence>
<dbReference type="KEGG" id="halt:IM660_06585"/>